<sequence length="180" mass="19727">MKSTRKAHLWIGLIASIFIFMESITGLLMNEPWLIGQTQQEGFKGNFQQGQFNRGQFNKGQAGQGMNQNSGQAAGQIQGQNGNQTQRFNGNGQFQRRGNFGGNGNFPAGMTREGMGQTSAMGIIRGLHEGRIGNTNIKWLIDLIAIEVMALTGTGIYLSIKVLGAEAKRKKRQTDMFSDI</sequence>
<reference evidence="3 4" key="1">
    <citation type="submission" date="2017-11" db="EMBL/GenBank/DDBJ databases">
        <title>Comparitive Functional Genomics of Dry Heat Resistant strains isolated from the Viking Spacecraft.</title>
        <authorList>
            <person name="Seuylemezian A."/>
            <person name="Cooper K."/>
            <person name="Vaishampayan P."/>
        </authorList>
    </citation>
    <scope>NUCLEOTIDE SEQUENCE [LARGE SCALE GENOMIC DNA]</scope>
    <source>
        <strain evidence="3 4">V32-6</strain>
    </source>
</reference>
<dbReference type="EMBL" id="PGVE01000028">
    <property type="protein sequence ID" value="PLS07271.1"/>
    <property type="molecule type" value="Genomic_DNA"/>
</dbReference>
<organism evidence="3 4">
    <name type="scientific">Neobacillus cucumis</name>
    <dbReference type="NCBI Taxonomy" id="1740721"/>
    <lineage>
        <taxon>Bacteria</taxon>
        <taxon>Bacillati</taxon>
        <taxon>Bacillota</taxon>
        <taxon>Bacilli</taxon>
        <taxon>Bacillales</taxon>
        <taxon>Bacillaceae</taxon>
        <taxon>Neobacillus</taxon>
    </lineage>
</organism>
<keyword evidence="4" id="KW-1185">Reference proteome</keyword>
<gene>
    <name evidence="3" type="ORF">CVD27_06220</name>
</gene>
<dbReference type="Pfam" id="PF03929">
    <property type="entry name" value="PepSY_TM"/>
    <property type="match status" value="1"/>
</dbReference>
<evidence type="ECO:0008006" key="5">
    <source>
        <dbReference type="Google" id="ProtNLM"/>
    </source>
</evidence>
<keyword evidence="2" id="KW-0472">Membrane</keyword>
<dbReference type="AlphaFoldDB" id="A0A2N5HP18"/>
<evidence type="ECO:0000256" key="2">
    <source>
        <dbReference type="SAM" id="Phobius"/>
    </source>
</evidence>
<evidence type="ECO:0000313" key="4">
    <source>
        <dbReference type="Proteomes" id="UP000234950"/>
    </source>
</evidence>
<name>A0A2N5HP18_9BACI</name>
<dbReference type="InterPro" id="IPR005625">
    <property type="entry name" value="PepSY-ass_TM"/>
</dbReference>
<proteinExistence type="predicted"/>
<evidence type="ECO:0000313" key="3">
    <source>
        <dbReference type="EMBL" id="PLS07271.1"/>
    </source>
</evidence>
<feature type="transmembrane region" description="Helical" evidence="2">
    <location>
        <begin position="139"/>
        <end position="163"/>
    </location>
</feature>
<accession>A0A2N5HP18</accession>
<feature type="region of interest" description="Disordered" evidence="1">
    <location>
        <begin position="59"/>
        <end position="78"/>
    </location>
</feature>
<protein>
    <recommendedName>
        <fullName evidence="5">PepSY domain-containing protein</fullName>
    </recommendedName>
</protein>
<dbReference type="RefSeq" id="WP_101647012.1">
    <property type="nucleotide sequence ID" value="NZ_PGVE01000028.1"/>
</dbReference>
<dbReference type="Proteomes" id="UP000234950">
    <property type="component" value="Unassembled WGS sequence"/>
</dbReference>
<keyword evidence="2" id="KW-1133">Transmembrane helix</keyword>
<comment type="caution">
    <text evidence="3">The sequence shown here is derived from an EMBL/GenBank/DDBJ whole genome shotgun (WGS) entry which is preliminary data.</text>
</comment>
<dbReference type="OrthoDB" id="1787325at2"/>
<keyword evidence="2" id="KW-0812">Transmembrane</keyword>
<evidence type="ECO:0000256" key="1">
    <source>
        <dbReference type="SAM" id="MobiDB-lite"/>
    </source>
</evidence>
<feature type="transmembrane region" description="Helical" evidence="2">
    <location>
        <begin position="7"/>
        <end position="29"/>
    </location>
</feature>